<dbReference type="RefSeq" id="WP_132343784.1">
    <property type="nucleotide sequence ID" value="NZ_CAWOLF010000003.1"/>
</dbReference>
<evidence type="ECO:0008006" key="3">
    <source>
        <dbReference type="Google" id="ProtNLM"/>
    </source>
</evidence>
<dbReference type="EMBL" id="PUJX01000003">
    <property type="protein sequence ID" value="TDB55597.1"/>
    <property type="molecule type" value="Genomic_DNA"/>
</dbReference>
<evidence type="ECO:0000313" key="2">
    <source>
        <dbReference type="Proteomes" id="UP000295550"/>
    </source>
</evidence>
<organism evidence="1 2">
    <name type="scientific">Photorhabdus luminescens subsp. mexicana</name>
    <dbReference type="NCBI Taxonomy" id="2100167"/>
    <lineage>
        <taxon>Bacteria</taxon>
        <taxon>Pseudomonadati</taxon>
        <taxon>Pseudomonadota</taxon>
        <taxon>Gammaproteobacteria</taxon>
        <taxon>Enterobacterales</taxon>
        <taxon>Morganellaceae</taxon>
        <taxon>Photorhabdus</taxon>
    </lineage>
</organism>
<proteinExistence type="predicted"/>
<dbReference type="Proteomes" id="UP000295550">
    <property type="component" value="Unassembled WGS sequence"/>
</dbReference>
<dbReference type="AlphaFoldDB" id="A0A4R4JLZ0"/>
<name>A0A4R4JLZ0_PHOLU</name>
<reference evidence="1 2" key="1">
    <citation type="journal article" date="2019" name="Int. J. Syst. Evol. Microbiol.">
        <title>Photorhabdus khanii subsp. guanajuatensis subsp. nov., isolated from Heterorhabditis atacamensis, and Photorhabdus luminescens subsp. mexicana subsp. nov., isolated from Heterorhabditis mexicana entomopathogenic nematodes.</title>
        <authorList>
            <person name="Machado R.A.R."/>
            <person name="Bruno P."/>
            <person name="Arce C.C.M."/>
            <person name="Liechti N."/>
            <person name="Kohler A."/>
            <person name="Bernal J."/>
            <person name="Bruggmann R."/>
            <person name="Turlings T.C.J."/>
        </authorList>
    </citation>
    <scope>NUCLEOTIDE SEQUENCE [LARGE SCALE GENOMIC DNA]</scope>
    <source>
        <strain evidence="1 2">MEX47-22</strain>
    </source>
</reference>
<sequence>MYYIIGYENVLEFINKTIGLRGTSFNCYNEFFIKYSVFDKMPDSDIPLITSYEGALPYCYDHLLTLKDKYTNNSAKINSMIVNNVFYEWFYTLSKYDKIYELINRIIKIVIINKLSSYTNGTTQKTIGLASMDFKDEFDCQDFIELVFHQLTHMVLFIDDIANIHMNEDTKGIHVEVDGVKSVFGNNMFPIYLLFHSYIVGVEILSFRAQLFGLNSSAKYHGSTDRIVRLCKKMSSVIEENINIFSGRSREIFKESLHLLNVFEHYEEIK</sequence>
<comment type="caution">
    <text evidence="1">The sequence shown here is derived from an EMBL/GenBank/DDBJ whole genome shotgun (WGS) entry which is preliminary data.</text>
</comment>
<accession>A0A4R4JLZ0</accession>
<evidence type="ECO:0000313" key="1">
    <source>
        <dbReference type="EMBL" id="TDB55597.1"/>
    </source>
</evidence>
<protein>
    <recommendedName>
        <fullName evidence="3">HEXXH motif domain-containing protein</fullName>
    </recommendedName>
</protein>
<gene>
    <name evidence="1" type="ORF">C5468_02930</name>
</gene>